<dbReference type="AlphaFoldDB" id="A0A6M3K8A2"/>
<evidence type="ECO:0000313" key="1">
    <source>
        <dbReference type="EMBL" id="QJA59237.1"/>
    </source>
</evidence>
<organism evidence="2">
    <name type="scientific">viral metagenome</name>
    <dbReference type="NCBI Taxonomy" id="1070528"/>
    <lineage>
        <taxon>unclassified sequences</taxon>
        <taxon>metagenomes</taxon>
        <taxon>organismal metagenomes</taxon>
    </lineage>
</organism>
<protein>
    <submittedName>
        <fullName evidence="2">Uncharacterized protein</fullName>
    </submittedName>
</protein>
<evidence type="ECO:0000313" key="2">
    <source>
        <dbReference type="EMBL" id="QJA78020.1"/>
    </source>
</evidence>
<reference evidence="2" key="1">
    <citation type="submission" date="2020-03" db="EMBL/GenBank/DDBJ databases">
        <title>The deep terrestrial virosphere.</title>
        <authorList>
            <person name="Holmfeldt K."/>
            <person name="Nilsson E."/>
            <person name="Simone D."/>
            <person name="Lopez-Fernandez M."/>
            <person name="Wu X."/>
            <person name="de Brujin I."/>
            <person name="Lundin D."/>
            <person name="Andersson A."/>
            <person name="Bertilsson S."/>
            <person name="Dopson M."/>
        </authorList>
    </citation>
    <scope>NUCLEOTIDE SEQUENCE</scope>
    <source>
        <strain evidence="2">MM415A01168</strain>
        <strain evidence="1">MM415B01321</strain>
    </source>
</reference>
<proteinExistence type="predicted"/>
<dbReference type="EMBL" id="MT141361">
    <property type="protein sequence ID" value="QJA59237.1"/>
    <property type="molecule type" value="Genomic_DNA"/>
</dbReference>
<name>A0A6M3K8A2_9ZZZZ</name>
<sequence length="90" mass="11292">MPEPTHENVKWKLAHALVDIRDEFFKHERNKIRAKVERSIFNILIIKYQYDPYYHSRMDWVLERLVPLLEKNPEWLYQAKWLKNDQWWVP</sequence>
<gene>
    <name evidence="2" type="ORF">MM415A01168_0013</name>
    <name evidence="1" type="ORF">MM415B01321_0005</name>
</gene>
<dbReference type="EMBL" id="MT142315">
    <property type="protein sequence ID" value="QJA78020.1"/>
    <property type="molecule type" value="Genomic_DNA"/>
</dbReference>
<accession>A0A6M3K8A2</accession>